<gene>
    <name evidence="2" type="ORF">Plec18167_001678</name>
</gene>
<feature type="compositionally biased region" description="Polar residues" evidence="1">
    <location>
        <begin position="430"/>
        <end position="440"/>
    </location>
</feature>
<feature type="compositionally biased region" description="Low complexity" evidence="1">
    <location>
        <begin position="63"/>
        <end position="89"/>
    </location>
</feature>
<feature type="compositionally biased region" description="Polar residues" evidence="1">
    <location>
        <begin position="482"/>
        <end position="509"/>
    </location>
</feature>
<organism evidence="2 3">
    <name type="scientific">Paecilomyces lecythidis</name>
    <dbReference type="NCBI Taxonomy" id="3004212"/>
    <lineage>
        <taxon>Eukaryota</taxon>
        <taxon>Fungi</taxon>
        <taxon>Dikarya</taxon>
        <taxon>Ascomycota</taxon>
        <taxon>Pezizomycotina</taxon>
        <taxon>Eurotiomycetes</taxon>
        <taxon>Eurotiomycetidae</taxon>
        <taxon>Eurotiales</taxon>
        <taxon>Thermoascaceae</taxon>
        <taxon>Paecilomyces</taxon>
    </lineage>
</organism>
<sequence>MIRLPPTRIDLTDSDIDFHLQGILLRRGLIADFENLNMESDDDMDEDDDEYTQFPRMYRKSDTSSSPAESTSDIPPDTDSSGGSYSSQGYQAASYGRGVVSQATAGGISQLDGASLLDYTALHVKDVLQGFPARFFDGNGRLSPGNNRTLTALLAHCLHIEHTPGLAKHNNNKAGQKTHLSETFQQILSTFPALAQCFASIPDLLSSSHLIASSIGSTHHLAVMARDKRPPRVPRVSRLPSHLCPSGDTAFESGKIVSARKPAAAFGPPMSGASVVKTDPPGKVKGKGQGAVDMATATHGLPSPADPDFVLNQGLALEDPFHVPVAGKKLGGHTTSASNPIAVDAENISSSAASFQPQLTAGYHHMMLPEYLHASPHFETAYNRTRLAANSKPSGSQNVLDFPSVEDSSHQPLFEPVSKTNVRSAKPALTASSGAKQQWPTDAGDYTAPSQASSPCASTLPPKKGRVLSIHDLLNPKDDTENTNQSPASNAFNRPNQPENNHLVNKSKTTSHYIYGSSQVGMSENEDKEQRAAAEALTRISANKQAVPSPQATNLCHGQDACIQPDIKEAEKQTALCGSYSNVNGYATPKPELQAALPWEIEEERRKEEEASGPKYSRNIRNSALHLRKEFGKGQAILSKE</sequence>
<dbReference type="EMBL" id="JAVDPF010000003">
    <property type="protein sequence ID" value="KAL1885021.1"/>
    <property type="molecule type" value="Genomic_DNA"/>
</dbReference>
<keyword evidence="3" id="KW-1185">Reference proteome</keyword>
<evidence type="ECO:0000256" key="1">
    <source>
        <dbReference type="SAM" id="MobiDB-lite"/>
    </source>
</evidence>
<name>A0ABR3Y9N9_9EURO</name>
<accession>A0ABR3Y9N9</accession>
<dbReference type="Proteomes" id="UP001583193">
    <property type="component" value="Unassembled WGS sequence"/>
</dbReference>
<feature type="region of interest" description="Disordered" evidence="1">
    <location>
        <begin position="56"/>
        <end position="89"/>
    </location>
</feature>
<feature type="region of interest" description="Disordered" evidence="1">
    <location>
        <begin position="270"/>
        <end position="289"/>
    </location>
</feature>
<proteinExistence type="predicted"/>
<evidence type="ECO:0000313" key="3">
    <source>
        <dbReference type="Proteomes" id="UP001583193"/>
    </source>
</evidence>
<feature type="compositionally biased region" description="Polar residues" evidence="1">
    <location>
        <begin position="448"/>
        <end position="457"/>
    </location>
</feature>
<protein>
    <submittedName>
        <fullName evidence="2">Uncharacterized protein</fullName>
    </submittedName>
</protein>
<evidence type="ECO:0000313" key="2">
    <source>
        <dbReference type="EMBL" id="KAL1885021.1"/>
    </source>
</evidence>
<reference evidence="2 3" key="1">
    <citation type="journal article" date="2024" name="IMA Fungus">
        <title>IMA Genome - F19 : A genome assembly and annotation guide to empower mycologists, including annotated draft genome sequences of Ceratocystis pirilliformis, Diaporthe australafricana, Fusarium ophioides, Paecilomyces lecythidis, and Sporothrix stenoceras.</title>
        <authorList>
            <person name="Aylward J."/>
            <person name="Wilson A.M."/>
            <person name="Visagie C.M."/>
            <person name="Spraker J."/>
            <person name="Barnes I."/>
            <person name="Buitendag C."/>
            <person name="Ceriani C."/>
            <person name="Del Mar Angel L."/>
            <person name="du Plessis D."/>
            <person name="Fuchs T."/>
            <person name="Gasser K."/>
            <person name="Kramer D."/>
            <person name="Li W."/>
            <person name="Munsamy K."/>
            <person name="Piso A."/>
            <person name="Price J.L."/>
            <person name="Sonnekus B."/>
            <person name="Thomas C."/>
            <person name="van der Nest A."/>
            <person name="van Dijk A."/>
            <person name="van Heerden A."/>
            <person name="van Vuuren N."/>
            <person name="Yilmaz N."/>
            <person name="Duong T.A."/>
            <person name="van der Merwe N.A."/>
            <person name="Wingfield M.J."/>
            <person name="Wingfield B.D."/>
        </authorList>
    </citation>
    <scope>NUCLEOTIDE SEQUENCE [LARGE SCALE GENOMIC DNA]</scope>
    <source>
        <strain evidence="2 3">CMW 18167</strain>
    </source>
</reference>
<feature type="region of interest" description="Disordered" evidence="1">
    <location>
        <begin position="389"/>
        <end position="509"/>
    </location>
</feature>
<comment type="caution">
    <text evidence="2">The sequence shown here is derived from an EMBL/GenBank/DDBJ whole genome shotgun (WGS) entry which is preliminary data.</text>
</comment>